<feature type="compositionally biased region" description="Polar residues" evidence="1">
    <location>
        <begin position="53"/>
        <end position="64"/>
    </location>
</feature>
<gene>
    <name evidence="2" type="ORF">CRG98_006377</name>
</gene>
<feature type="region of interest" description="Disordered" evidence="1">
    <location>
        <begin position="44"/>
        <end position="67"/>
    </location>
</feature>
<name>A0A2I0KXP9_PUNGR</name>
<keyword evidence="3" id="KW-1185">Reference proteome</keyword>
<sequence length="238" mass="25804">MGFPGRSIHGQVIGTGKRACTHPRTTRTMEQVSDCLSGLVLVSRVSPDPGRDPSQTRSSAQSSFGGKLTSEYRTTHSLQLLGLGKSFRLGPSSCTFEAIHERLDLSLRSLRSLISPGAVVGVDVSTSFSPSCHCRCSRVFTAHSVQPSLPTPKATFPTLSSHPEARNVRDLGGEVPWIGCTKGSSRPPSMEGGREIPWFAREMARIDVKDHPRSKGVKETSWPSPLEDGRVLLDPSWV</sequence>
<reference evidence="2 3" key="1">
    <citation type="submission" date="2017-11" db="EMBL/GenBank/DDBJ databases">
        <title>De-novo sequencing of pomegranate (Punica granatum L.) genome.</title>
        <authorList>
            <person name="Akparov Z."/>
            <person name="Amiraslanov A."/>
            <person name="Hajiyeva S."/>
            <person name="Abbasov M."/>
            <person name="Kaur K."/>
            <person name="Hamwieh A."/>
            <person name="Solovyev V."/>
            <person name="Salamov A."/>
            <person name="Braich B."/>
            <person name="Kosarev P."/>
            <person name="Mahmoud A."/>
            <person name="Hajiyev E."/>
            <person name="Babayeva S."/>
            <person name="Izzatullayeva V."/>
            <person name="Mammadov A."/>
            <person name="Mammadov A."/>
            <person name="Sharifova S."/>
            <person name="Ojaghi J."/>
            <person name="Eynullazada K."/>
            <person name="Bayramov B."/>
            <person name="Abdulazimova A."/>
            <person name="Shahmuradov I."/>
        </authorList>
    </citation>
    <scope>NUCLEOTIDE SEQUENCE [LARGE SCALE GENOMIC DNA]</scope>
    <source>
        <strain evidence="3">cv. AG2017</strain>
        <tissue evidence="2">Leaf</tissue>
    </source>
</reference>
<feature type="region of interest" description="Disordered" evidence="1">
    <location>
        <begin position="1"/>
        <end position="26"/>
    </location>
</feature>
<evidence type="ECO:0000256" key="1">
    <source>
        <dbReference type="SAM" id="MobiDB-lite"/>
    </source>
</evidence>
<evidence type="ECO:0000313" key="3">
    <source>
        <dbReference type="Proteomes" id="UP000233551"/>
    </source>
</evidence>
<accession>A0A2I0KXP9</accession>
<organism evidence="2 3">
    <name type="scientific">Punica granatum</name>
    <name type="common">Pomegranate</name>
    <dbReference type="NCBI Taxonomy" id="22663"/>
    <lineage>
        <taxon>Eukaryota</taxon>
        <taxon>Viridiplantae</taxon>
        <taxon>Streptophyta</taxon>
        <taxon>Embryophyta</taxon>
        <taxon>Tracheophyta</taxon>
        <taxon>Spermatophyta</taxon>
        <taxon>Magnoliopsida</taxon>
        <taxon>eudicotyledons</taxon>
        <taxon>Gunneridae</taxon>
        <taxon>Pentapetalae</taxon>
        <taxon>rosids</taxon>
        <taxon>malvids</taxon>
        <taxon>Myrtales</taxon>
        <taxon>Lythraceae</taxon>
        <taxon>Punica</taxon>
    </lineage>
</organism>
<dbReference type="Proteomes" id="UP000233551">
    <property type="component" value="Unassembled WGS sequence"/>
</dbReference>
<dbReference type="EMBL" id="PGOL01000281">
    <property type="protein sequence ID" value="PKI73242.1"/>
    <property type="molecule type" value="Genomic_DNA"/>
</dbReference>
<protein>
    <submittedName>
        <fullName evidence="2">Uncharacterized protein</fullName>
    </submittedName>
</protein>
<dbReference type="AlphaFoldDB" id="A0A2I0KXP9"/>
<evidence type="ECO:0000313" key="2">
    <source>
        <dbReference type="EMBL" id="PKI73242.1"/>
    </source>
</evidence>
<comment type="caution">
    <text evidence="2">The sequence shown here is derived from an EMBL/GenBank/DDBJ whole genome shotgun (WGS) entry which is preliminary data.</text>
</comment>
<proteinExistence type="predicted"/>